<feature type="domain" description="DSBA-like thioredoxin" evidence="1">
    <location>
        <begin position="3"/>
        <end position="204"/>
    </location>
</feature>
<name>A0ABW3TYS7_9BACL</name>
<dbReference type="Gene3D" id="3.40.30.10">
    <property type="entry name" value="Glutaredoxin"/>
    <property type="match status" value="1"/>
</dbReference>
<protein>
    <submittedName>
        <fullName evidence="2">DsbA family oxidoreductase</fullName>
    </submittedName>
</protein>
<evidence type="ECO:0000313" key="2">
    <source>
        <dbReference type="EMBL" id="MFD1205936.1"/>
    </source>
</evidence>
<keyword evidence="3" id="KW-1185">Reference proteome</keyword>
<dbReference type="InterPro" id="IPR001853">
    <property type="entry name" value="DSBA-like_thioredoxin_dom"/>
</dbReference>
<comment type="caution">
    <text evidence="2">The sequence shown here is derived from an EMBL/GenBank/DDBJ whole genome shotgun (WGS) entry which is preliminary data.</text>
</comment>
<dbReference type="InterPro" id="IPR036249">
    <property type="entry name" value="Thioredoxin-like_sf"/>
</dbReference>
<dbReference type="PANTHER" id="PTHR13887:SF41">
    <property type="entry name" value="THIOREDOXIN SUPERFAMILY PROTEIN"/>
    <property type="match status" value="1"/>
</dbReference>
<proteinExistence type="predicted"/>
<dbReference type="EMBL" id="JBHTLT010000102">
    <property type="protein sequence ID" value="MFD1205936.1"/>
    <property type="molecule type" value="Genomic_DNA"/>
</dbReference>
<dbReference type="SUPFAM" id="SSF52833">
    <property type="entry name" value="Thioredoxin-like"/>
    <property type="match status" value="1"/>
</dbReference>
<reference evidence="3" key="1">
    <citation type="journal article" date="2019" name="Int. J. Syst. Evol. Microbiol.">
        <title>The Global Catalogue of Microorganisms (GCM) 10K type strain sequencing project: providing services to taxonomists for standard genome sequencing and annotation.</title>
        <authorList>
            <consortium name="The Broad Institute Genomics Platform"/>
            <consortium name="The Broad Institute Genome Sequencing Center for Infectious Disease"/>
            <person name="Wu L."/>
            <person name="Ma J."/>
        </authorList>
    </citation>
    <scope>NUCLEOTIDE SEQUENCE [LARGE SCALE GENOMIC DNA]</scope>
    <source>
        <strain evidence="3">CCUG 53915</strain>
    </source>
</reference>
<sequence>MKIEVWSDYVCPFCYIGKRRLEMALSATGLQDKAEVVYKAFQLDPTTPAMSGGSSIEGLSKKYGISLQEAKQMMANVAEQAKTVGLSYNVEEMKVANTLDAHRLAKLGEAEGKSFAVTERLMSAHFIQGERVDDPIVLTAIADEVGISTERIATMLQSDEFKDSVQQDIAEAGEIGVQGVPFFVINRKYAISGAQPTEVFEQALRKVAEEEGITPQLKVLGDESQGICTDDHCDM</sequence>
<evidence type="ECO:0000313" key="3">
    <source>
        <dbReference type="Proteomes" id="UP001597231"/>
    </source>
</evidence>
<dbReference type="Proteomes" id="UP001597231">
    <property type="component" value="Unassembled WGS sequence"/>
</dbReference>
<dbReference type="Pfam" id="PF01323">
    <property type="entry name" value="DSBA"/>
    <property type="match status" value="1"/>
</dbReference>
<accession>A0ABW3TYS7</accession>
<dbReference type="PANTHER" id="PTHR13887">
    <property type="entry name" value="GLUTATHIONE S-TRANSFERASE KAPPA"/>
    <property type="match status" value="1"/>
</dbReference>
<evidence type="ECO:0000259" key="1">
    <source>
        <dbReference type="Pfam" id="PF01323"/>
    </source>
</evidence>
<gene>
    <name evidence="2" type="ORF">ACFQ38_12635</name>
</gene>
<dbReference type="CDD" id="cd03024">
    <property type="entry name" value="DsbA_FrnE"/>
    <property type="match status" value="1"/>
</dbReference>
<organism evidence="2 3">
    <name type="scientific">Sporosarcina contaminans</name>
    <dbReference type="NCBI Taxonomy" id="633403"/>
    <lineage>
        <taxon>Bacteria</taxon>
        <taxon>Bacillati</taxon>
        <taxon>Bacillota</taxon>
        <taxon>Bacilli</taxon>
        <taxon>Bacillales</taxon>
        <taxon>Caryophanaceae</taxon>
        <taxon>Sporosarcina</taxon>
    </lineage>
</organism>
<dbReference type="RefSeq" id="WP_336825486.1">
    <property type="nucleotide sequence ID" value="NZ_JBHTLT010000102.1"/>
</dbReference>